<dbReference type="InterPro" id="IPR014774">
    <property type="entry name" value="KaiC-like_dom"/>
</dbReference>
<dbReference type="Pfam" id="PF06745">
    <property type="entry name" value="ATPase"/>
    <property type="match status" value="1"/>
</dbReference>
<organism evidence="2 3">
    <name type="scientific">Halogranum amylolyticum</name>
    <dbReference type="NCBI Taxonomy" id="660520"/>
    <lineage>
        <taxon>Archaea</taxon>
        <taxon>Methanobacteriati</taxon>
        <taxon>Methanobacteriota</taxon>
        <taxon>Stenosarchaea group</taxon>
        <taxon>Halobacteria</taxon>
        <taxon>Halobacteriales</taxon>
        <taxon>Haloferacaceae</taxon>
    </lineage>
</organism>
<dbReference type="SUPFAM" id="SSF52540">
    <property type="entry name" value="P-loop containing nucleoside triphosphate hydrolases"/>
    <property type="match status" value="1"/>
</dbReference>
<dbReference type="InterPro" id="IPR051347">
    <property type="entry name" value="Circadian_clock_KaiC-rel"/>
</dbReference>
<dbReference type="Proteomes" id="UP000199126">
    <property type="component" value="Unassembled WGS sequence"/>
</dbReference>
<dbReference type="InterPro" id="IPR027417">
    <property type="entry name" value="P-loop_NTPase"/>
</dbReference>
<evidence type="ECO:0000313" key="2">
    <source>
        <dbReference type="EMBL" id="SEO45886.1"/>
    </source>
</evidence>
<accession>A0A1H8PVR6</accession>
<dbReference type="PANTHER" id="PTHR42926">
    <property type="match status" value="1"/>
</dbReference>
<protein>
    <submittedName>
        <fullName evidence="2">KaiC protein</fullName>
    </submittedName>
</protein>
<dbReference type="OrthoDB" id="49590at2157"/>
<dbReference type="PANTHER" id="PTHR42926:SF1">
    <property type="entry name" value="CIRCADIAN CLOCK OSCILLATOR PROTEIN KAIC 1"/>
    <property type="match status" value="1"/>
</dbReference>
<sequence length="123" mass="13378">MTETISRLSSGIDGLDDVLNGGYLEGDAYLIRGEPGTGKTLLGLHFLRHLERRGEMRKAIGVLKKRTSDYERQLREFSITEHGIAVGESLSGLRDVLTGTPEEVVAQGRGAIENAHWGATDGE</sequence>
<dbReference type="Gene3D" id="3.40.50.300">
    <property type="entry name" value="P-loop containing nucleotide triphosphate hydrolases"/>
    <property type="match status" value="2"/>
</dbReference>
<feature type="domain" description="KaiC-like" evidence="1">
    <location>
        <begin position="9"/>
        <end position="48"/>
    </location>
</feature>
<dbReference type="AlphaFoldDB" id="A0A1H8PVR6"/>
<reference evidence="3" key="1">
    <citation type="submission" date="2016-10" db="EMBL/GenBank/DDBJ databases">
        <authorList>
            <person name="Varghese N."/>
            <person name="Submissions S."/>
        </authorList>
    </citation>
    <scope>NUCLEOTIDE SEQUENCE [LARGE SCALE GENOMIC DNA]</scope>
    <source>
        <strain evidence="3">CGMCC 1.10121</strain>
    </source>
</reference>
<gene>
    <name evidence="2" type="ORF">SAMN04487948_102512</name>
</gene>
<name>A0A1H8PVR6_9EURY</name>
<proteinExistence type="predicted"/>
<keyword evidence="3" id="KW-1185">Reference proteome</keyword>
<evidence type="ECO:0000313" key="3">
    <source>
        <dbReference type="Proteomes" id="UP000199126"/>
    </source>
</evidence>
<dbReference type="EMBL" id="FODV01000002">
    <property type="protein sequence ID" value="SEO45886.1"/>
    <property type="molecule type" value="Genomic_DNA"/>
</dbReference>
<evidence type="ECO:0000259" key="1">
    <source>
        <dbReference type="Pfam" id="PF06745"/>
    </source>
</evidence>